<name>A0A0E9U8Y8_ANGAN</name>
<organism evidence="1">
    <name type="scientific">Anguilla anguilla</name>
    <name type="common">European freshwater eel</name>
    <name type="synonym">Muraena anguilla</name>
    <dbReference type="NCBI Taxonomy" id="7936"/>
    <lineage>
        <taxon>Eukaryota</taxon>
        <taxon>Metazoa</taxon>
        <taxon>Chordata</taxon>
        <taxon>Craniata</taxon>
        <taxon>Vertebrata</taxon>
        <taxon>Euteleostomi</taxon>
        <taxon>Actinopterygii</taxon>
        <taxon>Neopterygii</taxon>
        <taxon>Teleostei</taxon>
        <taxon>Anguilliformes</taxon>
        <taxon>Anguillidae</taxon>
        <taxon>Anguilla</taxon>
    </lineage>
</organism>
<evidence type="ECO:0000313" key="1">
    <source>
        <dbReference type="EMBL" id="JAH62354.1"/>
    </source>
</evidence>
<protein>
    <submittedName>
        <fullName evidence="1">Uncharacterized protein</fullName>
    </submittedName>
</protein>
<reference evidence="1" key="1">
    <citation type="submission" date="2014-11" db="EMBL/GenBank/DDBJ databases">
        <authorList>
            <person name="Amaro Gonzalez C."/>
        </authorList>
    </citation>
    <scope>NUCLEOTIDE SEQUENCE</scope>
</reference>
<dbReference type="AlphaFoldDB" id="A0A0E9U8Y8"/>
<sequence>MAVIAKERMRILCSWFLPTPRPSSACFLICNQASTNHLHLRPIITH</sequence>
<reference evidence="1" key="2">
    <citation type="journal article" date="2015" name="Fish Shellfish Immunol.">
        <title>Early steps in the European eel (Anguilla anguilla)-Vibrio vulnificus interaction in the gills: Role of the RtxA13 toxin.</title>
        <authorList>
            <person name="Callol A."/>
            <person name="Pajuelo D."/>
            <person name="Ebbesson L."/>
            <person name="Teles M."/>
            <person name="MacKenzie S."/>
            <person name="Amaro C."/>
        </authorList>
    </citation>
    <scope>NUCLEOTIDE SEQUENCE</scope>
</reference>
<proteinExistence type="predicted"/>
<accession>A0A0E9U8Y8</accession>
<dbReference type="EMBL" id="GBXM01046223">
    <property type="protein sequence ID" value="JAH62354.1"/>
    <property type="molecule type" value="Transcribed_RNA"/>
</dbReference>